<accession>A0A0E9XU15</accession>
<dbReference type="EMBL" id="GBXM01002413">
    <property type="protein sequence ID" value="JAI06165.1"/>
    <property type="molecule type" value="Transcribed_RNA"/>
</dbReference>
<protein>
    <submittedName>
        <fullName evidence="1">Uncharacterized protein</fullName>
    </submittedName>
</protein>
<evidence type="ECO:0000313" key="1">
    <source>
        <dbReference type="EMBL" id="JAI06165.1"/>
    </source>
</evidence>
<name>A0A0E9XU15_ANGAN</name>
<reference evidence="1" key="1">
    <citation type="submission" date="2014-11" db="EMBL/GenBank/DDBJ databases">
        <authorList>
            <person name="Amaro Gonzalez C."/>
        </authorList>
    </citation>
    <scope>NUCLEOTIDE SEQUENCE</scope>
</reference>
<organism evidence="1">
    <name type="scientific">Anguilla anguilla</name>
    <name type="common">European freshwater eel</name>
    <name type="synonym">Muraena anguilla</name>
    <dbReference type="NCBI Taxonomy" id="7936"/>
    <lineage>
        <taxon>Eukaryota</taxon>
        <taxon>Metazoa</taxon>
        <taxon>Chordata</taxon>
        <taxon>Craniata</taxon>
        <taxon>Vertebrata</taxon>
        <taxon>Euteleostomi</taxon>
        <taxon>Actinopterygii</taxon>
        <taxon>Neopterygii</taxon>
        <taxon>Teleostei</taxon>
        <taxon>Anguilliformes</taxon>
        <taxon>Anguillidae</taxon>
        <taxon>Anguilla</taxon>
    </lineage>
</organism>
<sequence length="58" mass="6907">MKKYMSYSIAQTTNYLTLKVFEPKKSYPKDKCILQNYDYSKSIIQTSLYKNDQKIICP</sequence>
<dbReference type="AlphaFoldDB" id="A0A0E9XU15"/>
<reference evidence="1" key="2">
    <citation type="journal article" date="2015" name="Fish Shellfish Immunol.">
        <title>Early steps in the European eel (Anguilla anguilla)-Vibrio vulnificus interaction in the gills: Role of the RtxA13 toxin.</title>
        <authorList>
            <person name="Callol A."/>
            <person name="Pajuelo D."/>
            <person name="Ebbesson L."/>
            <person name="Teles M."/>
            <person name="MacKenzie S."/>
            <person name="Amaro C."/>
        </authorList>
    </citation>
    <scope>NUCLEOTIDE SEQUENCE</scope>
</reference>
<proteinExistence type="predicted"/>